<dbReference type="InterPro" id="IPR017441">
    <property type="entry name" value="Protein_kinase_ATP_BS"/>
</dbReference>
<dbReference type="PROSITE" id="PS00108">
    <property type="entry name" value="PROTEIN_KINASE_ST"/>
    <property type="match status" value="1"/>
</dbReference>
<sequence>MDDKSAAMYRNSAVQAPKLAQAEFPAMEERHNPSGSFDVTTTPPKLSTSQFGEGDMNMLPTPLVYTPCSPGSAVRSPLEQNFPHTPSSATPRAKKGYGGLIPVGADLLNRSHVLEDRQRILSEYAPHSALASATASSLSQRVSSLSGVDQKLDAIHECVPAAQSSLATVDSAQSDSEDVLTGYSIGDTSTPLHWRRVKQIGVGNFSNVYLYELNEQNATMPQKVAVKRVKYPEALTLSASPKSPRFREVMSRVENSLTRELEALACVSHPCIIQFLAINDPTFLNSKRPLSSRDLSRGLPPCDMVMSYCAGGDLFELASQNTLPEWLLRRIFTELTLAVKYLHENLIVHRDLKLENVLIKYPLDDILAMHEQPELLHNHHLVELADFGLCRRIEPEEMCTTRCGSEDYVSPEILMGVPYDGRLSDSWAMGVILYALLEDRLPFDPLPSAAPGKRQRRSSTAHRISRFEWRWIKMSDSDSPAKEIVSNCLTRKNLRFSIQEIYRNPYVNGLASTLQFAS</sequence>
<dbReference type="PROSITE" id="PS00107">
    <property type="entry name" value="PROTEIN_KINASE_ATP"/>
    <property type="match status" value="1"/>
</dbReference>
<dbReference type="InterPro" id="IPR011009">
    <property type="entry name" value="Kinase-like_dom_sf"/>
</dbReference>
<dbReference type="GO" id="GO:0005524">
    <property type="term" value="F:ATP binding"/>
    <property type="evidence" value="ECO:0007669"/>
    <property type="project" value="UniProtKB-UniRule"/>
</dbReference>
<dbReference type="GO" id="GO:0035556">
    <property type="term" value="P:intracellular signal transduction"/>
    <property type="evidence" value="ECO:0007669"/>
    <property type="project" value="TreeGrafter"/>
</dbReference>
<name>A0A0P1KMN1_9SACH</name>
<feature type="domain" description="Protein kinase" evidence="9">
    <location>
        <begin position="194"/>
        <end position="507"/>
    </location>
</feature>
<protein>
    <submittedName>
        <fullName evidence="10">LAQU0S01e11672g1_1</fullName>
    </submittedName>
</protein>
<evidence type="ECO:0000256" key="7">
    <source>
        <dbReference type="PROSITE-ProRule" id="PRU10141"/>
    </source>
</evidence>
<gene>
    <name evidence="10" type="ORF">LAQU0_S01e11672g</name>
</gene>
<dbReference type="EMBL" id="LN890560">
    <property type="protein sequence ID" value="CUS20659.1"/>
    <property type="molecule type" value="Genomic_DNA"/>
</dbReference>
<evidence type="ECO:0000256" key="4">
    <source>
        <dbReference type="ARBA" id="ARBA00022741"/>
    </source>
</evidence>
<dbReference type="PANTHER" id="PTHR24346">
    <property type="entry name" value="MAP/MICROTUBULE AFFINITY-REGULATING KINASE"/>
    <property type="match status" value="1"/>
</dbReference>
<evidence type="ECO:0000256" key="2">
    <source>
        <dbReference type="ARBA" id="ARBA00022527"/>
    </source>
</evidence>
<accession>A0A0P1KMN1</accession>
<feature type="region of interest" description="Disordered" evidence="8">
    <location>
        <begin position="1"/>
        <end position="44"/>
    </location>
</feature>
<dbReference type="InterPro" id="IPR008271">
    <property type="entry name" value="Ser/Thr_kinase_AS"/>
</dbReference>
<dbReference type="Proteomes" id="UP000236544">
    <property type="component" value="Unassembled WGS sequence"/>
</dbReference>
<dbReference type="AlphaFoldDB" id="A0A0P1KMN1"/>
<dbReference type="SMART" id="SM00220">
    <property type="entry name" value="S_TKc"/>
    <property type="match status" value="1"/>
</dbReference>
<evidence type="ECO:0000256" key="1">
    <source>
        <dbReference type="ARBA" id="ARBA00010791"/>
    </source>
</evidence>
<dbReference type="PROSITE" id="PS50011">
    <property type="entry name" value="PROTEIN_KINASE_DOM"/>
    <property type="match status" value="1"/>
</dbReference>
<evidence type="ECO:0000256" key="6">
    <source>
        <dbReference type="ARBA" id="ARBA00022840"/>
    </source>
</evidence>
<dbReference type="GO" id="GO:0004674">
    <property type="term" value="F:protein serine/threonine kinase activity"/>
    <property type="evidence" value="ECO:0007669"/>
    <property type="project" value="UniProtKB-KW"/>
</dbReference>
<keyword evidence="4 7" id="KW-0547">Nucleotide-binding</keyword>
<dbReference type="InterPro" id="IPR000719">
    <property type="entry name" value="Prot_kinase_dom"/>
</dbReference>
<keyword evidence="5" id="KW-0418">Kinase</keyword>
<keyword evidence="3" id="KW-0808">Transferase</keyword>
<comment type="similarity">
    <text evidence="1">Belongs to the protein kinase superfamily. CAMK Ser/Thr protein kinase family. NIM1 subfamily.</text>
</comment>
<evidence type="ECO:0000256" key="8">
    <source>
        <dbReference type="SAM" id="MobiDB-lite"/>
    </source>
</evidence>
<evidence type="ECO:0000313" key="10">
    <source>
        <dbReference type="EMBL" id="CUS20659.1"/>
    </source>
</evidence>
<keyword evidence="2" id="KW-0723">Serine/threonine-protein kinase</keyword>
<dbReference type="GO" id="GO:0005737">
    <property type="term" value="C:cytoplasm"/>
    <property type="evidence" value="ECO:0007669"/>
    <property type="project" value="TreeGrafter"/>
</dbReference>
<evidence type="ECO:0000256" key="5">
    <source>
        <dbReference type="ARBA" id="ARBA00022777"/>
    </source>
</evidence>
<feature type="binding site" evidence="7">
    <location>
        <position position="227"/>
    </location>
    <ligand>
        <name>ATP</name>
        <dbReference type="ChEBI" id="CHEBI:30616"/>
    </ligand>
</feature>
<keyword evidence="6 7" id="KW-0067">ATP-binding</keyword>
<dbReference type="SUPFAM" id="SSF56112">
    <property type="entry name" value="Protein kinase-like (PK-like)"/>
    <property type="match status" value="1"/>
</dbReference>
<proteinExistence type="inferred from homology"/>
<keyword evidence="11" id="KW-1185">Reference proteome</keyword>
<dbReference type="PANTHER" id="PTHR24346:SF82">
    <property type="entry name" value="KP78A-RELATED"/>
    <property type="match status" value="1"/>
</dbReference>
<evidence type="ECO:0000256" key="3">
    <source>
        <dbReference type="ARBA" id="ARBA00022679"/>
    </source>
</evidence>
<evidence type="ECO:0000313" key="11">
    <source>
        <dbReference type="Proteomes" id="UP000236544"/>
    </source>
</evidence>
<evidence type="ECO:0000259" key="9">
    <source>
        <dbReference type="PROSITE" id="PS50011"/>
    </source>
</evidence>
<dbReference type="OrthoDB" id="410920at2759"/>
<dbReference type="Gene3D" id="1.10.510.10">
    <property type="entry name" value="Transferase(Phosphotransferase) domain 1"/>
    <property type="match status" value="1"/>
</dbReference>
<feature type="compositionally biased region" description="Polar residues" evidence="8">
    <location>
        <begin position="33"/>
        <end position="44"/>
    </location>
</feature>
<dbReference type="Pfam" id="PF00069">
    <property type="entry name" value="Pkinase"/>
    <property type="match status" value="1"/>
</dbReference>
<organism evidence="10 11">
    <name type="scientific">Lachancea quebecensis</name>
    <dbReference type="NCBI Taxonomy" id="1654605"/>
    <lineage>
        <taxon>Eukaryota</taxon>
        <taxon>Fungi</taxon>
        <taxon>Dikarya</taxon>
        <taxon>Ascomycota</taxon>
        <taxon>Saccharomycotina</taxon>
        <taxon>Saccharomycetes</taxon>
        <taxon>Saccharomycetales</taxon>
        <taxon>Saccharomycetaceae</taxon>
        <taxon>Lachancea</taxon>
    </lineage>
</organism>
<reference evidence="11" key="1">
    <citation type="submission" date="2015-10" db="EMBL/GenBank/DDBJ databases">
        <authorList>
            <person name="Devillers H."/>
        </authorList>
    </citation>
    <scope>NUCLEOTIDE SEQUENCE [LARGE SCALE GENOMIC DNA]</scope>
</reference>